<gene>
    <name evidence="9" type="ORF">H5410_010435</name>
</gene>
<dbReference type="Gene3D" id="3.90.1200.10">
    <property type="match status" value="1"/>
</dbReference>
<protein>
    <recommendedName>
        <fullName evidence="3">S-methyl-5-thioribose kinase</fullName>
        <ecNumber evidence="3">2.7.1.100</ecNumber>
    </recommendedName>
</protein>
<dbReference type="AlphaFoldDB" id="A0A9J6ALD5"/>
<dbReference type="NCBIfam" id="TIGR01767">
    <property type="entry name" value="MTRK"/>
    <property type="match status" value="1"/>
</dbReference>
<dbReference type="GO" id="GO:0005524">
    <property type="term" value="F:ATP binding"/>
    <property type="evidence" value="ECO:0007669"/>
    <property type="project" value="UniProtKB-KW"/>
</dbReference>
<dbReference type="InterPro" id="IPR002575">
    <property type="entry name" value="Aminoglycoside_PTrfase"/>
</dbReference>
<dbReference type="Pfam" id="PF01636">
    <property type="entry name" value="APH"/>
    <property type="match status" value="1"/>
</dbReference>
<feature type="domain" description="Aminoglycoside phosphotransferase" evidence="8">
    <location>
        <begin position="79"/>
        <end position="129"/>
    </location>
</feature>
<proteinExistence type="inferred from homology"/>
<dbReference type="OrthoDB" id="2461at2759"/>
<comment type="caution">
    <text evidence="9">The sequence shown here is derived from an EMBL/GenBank/DDBJ whole genome shotgun (WGS) entry which is preliminary data.</text>
</comment>
<dbReference type="InterPro" id="IPR011009">
    <property type="entry name" value="Kinase-like_dom_sf"/>
</dbReference>
<comment type="subunit">
    <text evidence="2">Homodimer.</text>
</comment>
<comment type="similarity">
    <text evidence="1">Belongs to the methylthioribose kinase family.</text>
</comment>
<dbReference type="EMBL" id="JACXVP010000002">
    <property type="protein sequence ID" value="KAG5625217.1"/>
    <property type="molecule type" value="Genomic_DNA"/>
</dbReference>
<dbReference type="SUPFAM" id="SSF56112">
    <property type="entry name" value="Protein kinase-like (PK-like)"/>
    <property type="match status" value="1"/>
</dbReference>
<dbReference type="InterPro" id="IPR009212">
    <property type="entry name" value="Methylthioribose_kinase"/>
</dbReference>
<keyword evidence="7" id="KW-0067">ATP-binding</keyword>
<keyword evidence="4" id="KW-0808">Transferase</keyword>
<dbReference type="GO" id="GO:0046522">
    <property type="term" value="F:S-methyl-5-thioribose kinase activity"/>
    <property type="evidence" value="ECO:0007669"/>
    <property type="project" value="UniProtKB-EC"/>
</dbReference>
<evidence type="ECO:0000256" key="3">
    <source>
        <dbReference type="ARBA" id="ARBA00012128"/>
    </source>
</evidence>
<dbReference type="Proteomes" id="UP000824120">
    <property type="component" value="Chromosome 2"/>
</dbReference>
<evidence type="ECO:0000256" key="4">
    <source>
        <dbReference type="ARBA" id="ARBA00022679"/>
    </source>
</evidence>
<evidence type="ECO:0000256" key="2">
    <source>
        <dbReference type="ARBA" id="ARBA00011738"/>
    </source>
</evidence>
<accession>A0A9J6ALD5</accession>
<evidence type="ECO:0000256" key="1">
    <source>
        <dbReference type="ARBA" id="ARBA00010165"/>
    </source>
</evidence>
<dbReference type="GO" id="GO:0009086">
    <property type="term" value="P:methionine biosynthetic process"/>
    <property type="evidence" value="ECO:0007669"/>
    <property type="project" value="InterPro"/>
</dbReference>
<organism evidence="9 10">
    <name type="scientific">Solanum commersonii</name>
    <name type="common">Commerson's wild potato</name>
    <name type="synonym">Commerson's nightshade</name>
    <dbReference type="NCBI Taxonomy" id="4109"/>
    <lineage>
        <taxon>Eukaryota</taxon>
        <taxon>Viridiplantae</taxon>
        <taxon>Streptophyta</taxon>
        <taxon>Embryophyta</taxon>
        <taxon>Tracheophyta</taxon>
        <taxon>Spermatophyta</taxon>
        <taxon>Magnoliopsida</taxon>
        <taxon>eudicotyledons</taxon>
        <taxon>Gunneridae</taxon>
        <taxon>Pentapetalae</taxon>
        <taxon>asterids</taxon>
        <taxon>lamiids</taxon>
        <taxon>Solanales</taxon>
        <taxon>Solanaceae</taxon>
        <taxon>Solanoideae</taxon>
        <taxon>Solaneae</taxon>
        <taxon>Solanum</taxon>
    </lineage>
</organism>
<evidence type="ECO:0000256" key="6">
    <source>
        <dbReference type="ARBA" id="ARBA00022777"/>
    </source>
</evidence>
<name>A0A9J6ALD5_SOLCO</name>
<evidence type="ECO:0000313" key="9">
    <source>
        <dbReference type="EMBL" id="KAG5625217.1"/>
    </source>
</evidence>
<evidence type="ECO:0000256" key="7">
    <source>
        <dbReference type="ARBA" id="ARBA00022840"/>
    </source>
</evidence>
<sequence length="279" mass="31922">MVFCTVAVLELQSFVMTDQKKENKIAEFCGNVELCRLTEQVVFSDPYKVSEYNRCTSPYLDADAETVRNDNGLKIEVAELKSKFCERAQALIHGDLHTGSLMVTHDSTQVIDPEFSFYGPMGFDIGAFIGNLILAYFSQDGHADQANDRKSYKVWILKTITETWNLFHQKFLALWDEHKDGPGEAYLPEIYNNTELQQLVKKKYMKELFEDTLGFGAAKMIRRIVGVAHVEDFESIKDVAKRADCERQALNCAKKLLKERRNIKSIEEVVSTIEQVQLQ</sequence>
<keyword evidence="10" id="KW-1185">Reference proteome</keyword>
<evidence type="ECO:0000259" key="8">
    <source>
        <dbReference type="Pfam" id="PF01636"/>
    </source>
</evidence>
<evidence type="ECO:0000256" key="5">
    <source>
        <dbReference type="ARBA" id="ARBA00022741"/>
    </source>
</evidence>
<keyword evidence="6" id="KW-0418">Kinase</keyword>
<evidence type="ECO:0000313" key="10">
    <source>
        <dbReference type="Proteomes" id="UP000824120"/>
    </source>
</evidence>
<dbReference type="EC" id="2.7.1.100" evidence="3"/>
<dbReference type="PANTHER" id="PTHR34273">
    <property type="entry name" value="METHYLTHIORIBOSE KINASE"/>
    <property type="match status" value="1"/>
</dbReference>
<reference evidence="9 10" key="1">
    <citation type="submission" date="2020-09" db="EMBL/GenBank/DDBJ databases">
        <title>De no assembly of potato wild relative species, Solanum commersonii.</title>
        <authorList>
            <person name="Cho K."/>
        </authorList>
    </citation>
    <scope>NUCLEOTIDE SEQUENCE [LARGE SCALE GENOMIC DNA]</scope>
    <source>
        <strain evidence="9">LZ3.2</strain>
        <tissue evidence="9">Leaf</tissue>
    </source>
</reference>
<keyword evidence="5" id="KW-0547">Nucleotide-binding</keyword>
<dbReference type="PANTHER" id="PTHR34273:SF2">
    <property type="entry name" value="METHYLTHIORIBOSE KINASE"/>
    <property type="match status" value="1"/>
</dbReference>